<comment type="caution">
    <text evidence="2">The sequence shown here is derived from an EMBL/GenBank/DDBJ whole genome shotgun (WGS) entry which is preliminary data.</text>
</comment>
<protein>
    <recommendedName>
        <fullName evidence="4">Outer membrane protein</fullName>
    </recommendedName>
</protein>
<evidence type="ECO:0000313" key="3">
    <source>
        <dbReference type="Proteomes" id="UP000055702"/>
    </source>
</evidence>
<proteinExistence type="predicted"/>
<dbReference type="Proteomes" id="UP000055702">
    <property type="component" value="Unassembled WGS sequence"/>
</dbReference>
<keyword evidence="1" id="KW-0732">Signal</keyword>
<organism evidence="2">
    <name type="scientific">Shewanella frigidimarina</name>
    <dbReference type="NCBI Taxonomy" id="56812"/>
    <lineage>
        <taxon>Bacteria</taxon>
        <taxon>Pseudomonadati</taxon>
        <taxon>Pseudomonadota</taxon>
        <taxon>Gammaproteobacteria</taxon>
        <taxon>Alteromonadales</taxon>
        <taxon>Shewanellaceae</taxon>
        <taxon>Shewanella</taxon>
    </lineage>
</organism>
<gene>
    <name evidence="2" type="ORF">AWJ07_11610</name>
</gene>
<dbReference type="NCBIfam" id="TIGR04219">
    <property type="entry name" value="OMP_w_GlyGly"/>
    <property type="match status" value="1"/>
</dbReference>
<name>A0A119D0I2_SHEFR</name>
<dbReference type="EMBL" id="LRDC01000002">
    <property type="protein sequence ID" value="KVX02945.1"/>
    <property type="molecule type" value="Genomic_DNA"/>
</dbReference>
<evidence type="ECO:0000313" key="2">
    <source>
        <dbReference type="EMBL" id="KVX02945.1"/>
    </source>
</evidence>
<dbReference type="RefSeq" id="WP_059744645.1">
    <property type="nucleotide sequence ID" value="NZ_JBOZOX010000007.1"/>
</dbReference>
<dbReference type="InterPro" id="IPR026387">
    <property type="entry name" value="OMP_w_GlyGly"/>
</dbReference>
<accession>A0A119D0I2</accession>
<sequence length="244" mass="25988">MKKTLLATAVVGLLSVSSAHAATVLGFKVGADYWQADTTNAFNDDSGVAHSFNDDSSQGSLWIAVEHPLPFVPNVKIRENRLESSTGIANADFNFNGHNFTGATSVTNDLSNTDFVLYYEILDNDLVSVDLGAAYKLMSGSLRVADAGHPEEVDIDSGIVMGYASAQVGMIGLGLFGFADVMVGIDESNVYDYGAGLGWQFDGLAVDTSIRVGYREFNFDVSNFSGVSQNTDFNGAFAGVELVF</sequence>
<feature type="signal peptide" evidence="1">
    <location>
        <begin position="1"/>
        <end position="21"/>
    </location>
</feature>
<dbReference type="AlphaFoldDB" id="A0A119D0I2"/>
<evidence type="ECO:0000256" key="1">
    <source>
        <dbReference type="SAM" id="SignalP"/>
    </source>
</evidence>
<evidence type="ECO:0008006" key="4">
    <source>
        <dbReference type="Google" id="ProtNLM"/>
    </source>
</evidence>
<reference evidence="2 3" key="1">
    <citation type="submission" date="2016-01" db="EMBL/GenBank/DDBJ databases">
        <title>Draft genome of the antarctic isolate Shewanella frigidimarina Ag06-30.</title>
        <authorList>
            <person name="Parmeciano Di Noto G."/>
            <person name="Vazquez S."/>
            <person name="Mac Cormack W."/>
            <person name="Iriarte A."/>
            <person name="Quiroga C."/>
        </authorList>
    </citation>
    <scope>NUCLEOTIDE SEQUENCE [LARGE SCALE GENOMIC DNA]</scope>
    <source>
        <strain evidence="2 3">Ag06-30</strain>
    </source>
</reference>
<feature type="chain" id="PRO_5007161926" description="Outer membrane protein" evidence="1">
    <location>
        <begin position="22"/>
        <end position="244"/>
    </location>
</feature>